<organism evidence="2 3">
    <name type="scientific">Sorghum bicolor</name>
    <name type="common">Sorghum</name>
    <name type="synonym">Sorghum vulgare</name>
    <dbReference type="NCBI Taxonomy" id="4558"/>
    <lineage>
        <taxon>Eukaryota</taxon>
        <taxon>Viridiplantae</taxon>
        <taxon>Streptophyta</taxon>
        <taxon>Embryophyta</taxon>
        <taxon>Tracheophyta</taxon>
        <taxon>Spermatophyta</taxon>
        <taxon>Magnoliopsida</taxon>
        <taxon>Liliopsida</taxon>
        <taxon>Poales</taxon>
        <taxon>Poaceae</taxon>
        <taxon>PACMAD clade</taxon>
        <taxon>Panicoideae</taxon>
        <taxon>Andropogonodae</taxon>
        <taxon>Andropogoneae</taxon>
        <taxon>Sorghinae</taxon>
        <taxon>Sorghum</taxon>
    </lineage>
</organism>
<dbReference type="EMBL" id="CM000760">
    <property type="protein sequence ID" value="OQU93037.1"/>
    <property type="molecule type" value="Genomic_DNA"/>
</dbReference>
<reference evidence="2 3" key="1">
    <citation type="journal article" date="2009" name="Nature">
        <title>The Sorghum bicolor genome and the diversification of grasses.</title>
        <authorList>
            <person name="Paterson A.H."/>
            <person name="Bowers J.E."/>
            <person name="Bruggmann R."/>
            <person name="Dubchak I."/>
            <person name="Grimwood J."/>
            <person name="Gundlach H."/>
            <person name="Haberer G."/>
            <person name="Hellsten U."/>
            <person name="Mitros T."/>
            <person name="Poliakov A."/>
            <person name="Schmutz J."/>
            <person name="Spannagl M."/>
            <person name="Tang H."/>
            <person name="Wang X."/>
            <person name="Wicker T."/>
            <person name="Bharti A.K."/>
            <person name="Chapman J."/>
            <person name="Feltus F.A."/>
            <person name="Gowik U."/>
            <person name="Grigoriev I.V."/>
            <person name="Lyons E."/>
            <person name="Maher C.A."/>
            <person name="Martis M."/>
            <person name="Narechania A."/>
            <person name="Otillar R.P."/>
            <person name="Penning B.W."/>
            <person name="Salamov A.A."/>
            <person name="Wang Y."/>
            <person name="Zhang L."/>
            <person name="Carpita N.C."/>
            <person name="Freeling M."/>
            <person name="Gingle A.R."/>
            <person name="Hash C.T."/>
            <person name="Keller B."/>
            <person name="Klein P."/>
            <person name="Kresovich S."/>
            <person name="McCann M.C."/>
            <person name="Ming R."/>
            <person name="Peterson D.G."/>
            <person name="Mehboob-ur-Rahman"/>
            <person name="Ware D."/>
            <person name="Westhoff P."/>
            <person name="Mayer K.F."/>
            <person name="Messing J."/>
            <person name="Rokhsar D.S."/>
        </authorList>
    </citation>
    <scope>NUCLEOTIDE SEQUENCE [LARGE SCALE GENOMIC DNA]</scope>
    <source>
        <strain evidence="3">cv. BTx623</strain>
    </source>
</reference>
<dbReference type="Gramene" id="OQU93036">
    <property type="protein sequence ID" value="OQU93036"/>
    <property type="gene ID" value="SORBI_3001G463650"/>
</dbReference>
<dbReference type="EMBL" id="CM000760">
    <property type="protein sequence ID" value="OQU93036.1"/>
    <property type="molecule type" value="Genomic_DNA"/>
</dbReference>
<evidence type="ECO:0000313" key="3">
    <source>
        <dbReference type="Proteomes" id="UP000000768"/>
    </source>
</evidence>
<dbReference type="Gramene" id="OQU93037">
    <property type="protein sequence ID" value="OQU93037"/>
    <property type="gene ID" value="SORBI_3001G463650"/>
</dbReference>
<dbReference type="Proteomes" id="UP000000768">
    <property type="component" value="Chromosome 1"/>
</dbReference>
<sequence>MALLQTVQANEIVVASDGLGPRPSAGRLASVFAMQPCGKARPQRVPLLPREVARAHAPSQQPHGTPSHRVQTDRETGSKTACSPMSLDHHGHRADLGRILLSHRLPRRLDLLSHPPSSHPFNCGTPAAWALLALSRSLSASKLTYRLT</sequence>
<gene>
    <name evidence="2" type="ORF">SORBI_3001G463650</name>
</gene>
<protein>
    <submittedName>
        <fullName evidence="2">Uncharacterized protein</fullName>
    </submittedName>
</protein>
<reference evidence="2" key="2">
    <citation type="submission" date="2017-02" db="EMBL/GenBank/DDBJ databases">
        <title>WGS assembly of Sorghum bicolor.</title>
        <authorList>
            <person name="Paterson A."/>
            <person name="Mullet J."/>
            <person name="Bowers J."/>
            <person name="Bruggmann R."/>
            <person name="Dubchak I."/>
            <person name="Grimwood J."/>
            <person name="Gundlach H."/>
            <person name="Haberer G."/>
            <person name="Hellsten U."/>
            <person name="Mitros T."/>
            <person name="Poliakov A."/>
            <person name="Schmutz J."/>
            <person name="Spannagl M."/>
            <person name="Tang H."/>
            <person name="Wang X."/>
            <person name="Wicker T."/>
            <person name="Bharti A."/>
            <person name="Chapman J."/>
            <person name="Feltus F."/>
            <person name="Gowik U."/>
            <person name="Grigoriev I."/>
            <person name="Lyons E."/>
            <person name="Maher C."/>
            <person name="Martis M."/>
            <person name="Narechania A."/>
            <person name="Otillar R."/>
            <person name="Penning B."/>
            <person name="Salamov A."/>
            <person name="Wang Y."/>
            <person name="Zhang L."/>
            <person name="Carpita N."/>
            <person name="Freeling M."/>
            <person name="Gingle A."/>
            <person name="Hash C."/>
            <person name="Keller B."/>
            <person name="Klein P."/>
            <person name="Kresovich S."/>
            <person name="Mccann M."/>
            <person name="Ming R."/>
            <person name="Peterson D."/>
            <person name="Rahman M."/>
            <person name="Ware D."/>
            <person name="Westhoff P."/>
            <person name="Mayer K."/>
            <person name="Messing J."/>
            <person name="Sims D."/>
            <person name="Jenkins J."/>
            <person name="Shu S."/>
            <person name="Rokhsar D."/>
        </authorList>
    </citation>
    <scope>NUCLEOTIDE SEQUENCE</scope>
</reference>
<dbReference type="AlphaFoldDB" id="A0A1Z5SAV9"/>
<accession>A0A1Z5SAV9</accession>
<keyword evidence="3" id="KW-1185">Reference proteome</keyword>
<evidence type="ECO:0000256" key="1">
    <source>
        <dbReference type="SAM" id="MobiDB-lite"/>
    </source>
</evidence>
<feature type="region of interest" description="Disordered" evidence="1">
    <location>
        <begin position="53"/>
        <end position="89"/>
    </location>
</feature>
<dbReference type="InParanoid" id="A0A1Z5SAV9"/>
<proteinExistence type="predicted"/>
<evidence type="ECO:0000313" key="2">
    <source>
        <dbReference type="EMBL" id="OQU93037.1"/>
    </source>
</evidence>
<reference evidence="3" key="3">
    <citation type="journal article" date="2018" name="Plant J.">
        <title>The Sorghum bicolor reference genome: improved assembly, gene annotations, a transcriptome atlas, and signatures of genome organization.</title>
        <authorList>
            <person name="McCormick R.F."/>
            <person name="Truong S.K."/>
            <person name="Sreedasyam A."/>
            <person name="Jenkins J."/>
            <person name="Shu S."/>
            <person name="Sims D."/>
            <person name="Kennedy M."/>
            <person name="Amirebrahimi M."/>
            <person name="Weers B.D."/>
            <person name="McKinley B."/>
            <person name="Mattison A."/>
            <person name="Morishige D.T."/>
            <person name="Grimwood J."/>
            <person name="Schmutz J."/>
            <person name="Mullet J.E."/>
        </authorList>
    </citation>
    <scope>NUCLEOTIDE SEQUENCE [LARGE SCALE GENOMIC DNA]</scope>
    <source>
        <strain evidence="3">cv. BTx623</strain>
    </source>
</reference>
<name>A0A1Z5SAV9_SORBI</name>